<organism evidence="13 14">
    <name type="scientific">Romanomermis culicivorax</name>
    <name type="common">Nematode worm</name>
    <dbReference type="NCBI Taxonomy" id="13658"/>
    <lineage>
        <taxon>Eukaryota</taxon>
        <taxon>Metazoa</taxon>
        <taxon>Ecdysozoa</taxon>
        <taxon>Nematoda</taxon>
        <taxon>Enoplea</taxon>
        <taxon>Dorylaimia</taxon>
        <taxon>Mermithida</taxon>
        <taxon>Mermithoidea</taxon>
        <taxon>Mermithidae</taxon>
        <taxon>Romanomermis</taxon>
    </lineage>
</organism>
<dbReference type="PROSITE" id="PS50068">
    <property type="entry name" value="LDLRA_2"/>
    <property type="match status" value="6"/>
</dbReference>
<feature type="disulfide bond" evidence="12">
    <location>
        <begin position="345"/>
        <end position="360"/>
    </location>
</feature>
<protein>
    <submittedName>
        <fullName evidence="14">Uncharacterized protein</fullName>
    </submittedName>
</protein>
<feature type="disulfide bond" evidence="12">
    <location>
        <begin position="217"/>
        <end position="232"/>
    </location>
</feature>
<evidence type="ECO:0000256" key="7">
    <source>
        <dbReference type="ARBA" id="ARBA00022989"/>
    </source>
</evidence>
<comment type="caution">
    <text evidence="12">Lacks conserved residue(s) required for the propagation of feature annotation.</text>
</comment>
<dbReference type="GO" id="GO:0005041">
    <property type="term" value="F:low-density lipoprotein particle receptor activity"/>
    <property type="evidence" value="ECO:0007669"/>
    <property type="project" value="TreeGrafter"/>
</dbReference>
<sequence>IVASGQPNHPFGLIVYKDYLYWTDWILRAVIRVNKFTGGDFTFIRQNLDRQPMGLAIAAENSSSCDVDECTKGYSKKCQDYCTMNERGEARCHCFLGRKLLTDNSTCEDIRQSCSLVTEFTCPSTGACIPYESVCDSFTDCLKGEDESPALCSSSHRSCRHGFFKCPTTGVCKHDSLKCDGKDDCGDFSDETKGCVCNNTTQFQCSSGMCIPLKFRCDLLRQCNDASDEIECPKTNCSFQYGLISCNSTSQCISPSWLCDGKNDCFDDSDERNCKSIYIPNRCTPESFRCENTKNEQCIPAGWLCDDQNDCEDGSDEKRCSKKDCDQTSEFKCDSGDCIKKSWLCDSMNDCPSGEDEVDCYLK</sequence>
<evidence type="ECO:0000256" key="10">
    <source>
        <dbReference type="ARBA" id="ARBA00023170"/>
    </source>
</evidence>
<dbReference type="CDD" id="cd00112">
    <property type="entry name" value="LDLa"/>
    <property type="match status" value="5"/>
</dbReference>
<keyword evidence="2" id="KW-0245">EGF-like domain</keyword>
<accession>A0A915HTZ8</accession>
<reference evidence="14" key="1">
    <citation type="submission" date="2022-11" db="UniProtKB">
        <authorList>
            <consortium name="WormBaseParasite"/>
        </authorList>
    </citation>
    <scope>IDENTIFICATION</scope>
</reference>
<dbReference type="PROSITE" id="PS01209">
    <property type="entry name" value="LDLRA_1"/>
    <property type="match status" value="3"/>
</dbReference>
<keyword evidence="8" id="KW-0472">Membrane</keyword>
<evidence type="ECO:0000256" key="6">
    <source>
        <dbReference type="ARBA" id="ARBA00022837"/>
    </source>
</evidence>
<feature type="disulfide bond" evidence="12">
    <location>
        <begin position="259"/>
        <end position="274"/>
    </location>
</feature>
<dbReference type="InterPro" id="IPR000033">
    <property type="entry name" value="LDLR_classB_rpt"/>
</dbReference>
<dbReference type="GO" id="GO:0043235">
    <property type="term" value="C:receptor complex"/>
    <property type="evidence" value="ECO:0007669"/>
    <property type="project" value="TreeGrafter"/>
</dbReference>
<dbReference type="InterPro" id="IPR051221">
    <property type="entry name" value="LDLR-related"/>
</dbReference>
<feature type="disulfide bond" evidence="12">
    <location>
        <begin position="305"/>
        <end position="320"/>
    </location>
</feature>
<keyword evidence="4" id="KW-0812">Transmembrane</keyword>
<dbReference type="PANTHER" id="PTHR22722:SF5">
    <property type="entry name" value="LOW-DENSITY LIPOPROTEIN RECEPTOR-RELATED PROTEIN 1B"/>
    <property type="match status" value="1"/>
</dbReference>
<dbReference type="WBParaSite" id="nRc.2.0.1.t04865-RA">
    <property type="protein sequence ID" value="nRc.2.0.1.t04865-RA"/>
    <property type="gene ID" value="nRc.2.0.1.g04865"/>
</dbReference>
<dbReference type="OMA" id="ESFRCEN"/>
<keyword evidence="10" id="KW-0675">Receptor</keyword>
<evidence type="ECO:0000256" key="12">
    <source>
        <dbReference type="PROSITE-ProRule" id="PRU00124"/>
    </source>
</evidence>
<dbReference type="SMART" id="SM00192">
    <property type="entry name" value="LDLa"/>
    <property type="match status" value="6"/>
</dbReference>
<dbReference type="SUPFAM" id="SSF63825">
    <property type="entry name" value="YWTD domain"/>
    <property type="match status" value="1"/>
</dbReference>
<evidence type="ECO:0000313" key="14">
    <source>
        <dbReference type="WBParaSite" id="nRc.2.0.1.t04865-RA"/>
    </source>
</evidence>
<dbReference type="Gene3D" id="4.10.400.10">
    <property type="entry name" value="Low-density Lipoprotein Receptor"/>
    <property type="match status" value="6"/>
</dbReference>
<evidence type="ECO:0000256" key="4">
    <source>
        <dbReference type="ARBA" id="ARBA00022692"/>
    </source>
</evidence>
<keyword evidence="11" id="KW-0325">Glycoprotein</keyword>
<dbReference type="PANTHER" id="PTHR22722">
    <property type="entry name" value="LOW-DENSITY LIPOPROTEIN RECEPTOR-RELATED PROTEIN 2-RELATED"/>
    <property type="match status" value="1"/>
</dbReference>
<evidence type="ECO:0000256" key="2">
    <source>
        <dbReference type="ARBA" id="ARBA00022536"/>
    </source>
</evidence>
<evidence type="ECO:0000256" key="1">
    <source>
        <dbReference type="ARBA" id="ARBA00004167"/>
    </source>
</evidence>
<evidence type="ECO:0000313" key="13">
    <source>
        <dbReference type="Proteomes" id="UP000887565"/>
    </source>
</evidence>
<dbReference type="Pfam" id="PF00058">
    <property type="entry name" value="Ldl_recept_b"/>
    <property type="match status" value="1"/>
</dbReference>
<evidence type="ECO:0000256" key="11">
    <source>
        <dbReference type="ARBA" id="ARBA00023180"/>
    </source>
</evidence>
<feature type="disulfide bond" evidence="12">
    <location>
        <begin position="205"/>
        <end position="223"/>
    </location>
</feature>
<feature type="disulfide bond" evidence="12">
    <location>
        <begin position="333"/>
        <end position="351"/>
    </location>
</feature>
<dbReference type="InterPro" id="IPR036055">
    <property type="entry name" value="LDL_receptor-like_sf"/>
</dbReference>
<dbReference type="InterPro" id="IPR023415">
    <property type="entry name" value="LDLR_class-A_CS"/>
</dbReference>
<keyword evidence="9 12" id="KW-1015">Disulfide bond</keyword>
<name>A0A915HTZ8_ROMCU</name>
<keyword evidence="5" id="KW-0677">Repeat</keyword>
<keyword evidence="6" id="KW-0106">Calcium</keyword>
<dbReference type="InterPro" id="IPR002172">
    <property type="entry name" value="LDrepeatLR_classA_rpt"/>
</dbReference>
<dbReference type="Pfam" id="PF00057">
    <property type="entry name" value="Ldl_recept_a"/>
    <property type="match status" value="6"/>
</dbReference>
<keyword evidence="13" id="KW-1185">Reference proteome</keyword>
<dbReference type="GO" id="GO:0006897">
    <property type="term" value="P:endocytosis"/>
    <property type="evidence" value="ECO:0007669"/>
    <property type="project" value="UniProtKB-KW"/>
</dbReference>
<dbReference type="PRINTS" id="PR00261">
    <property type="entry name" value="LDLRECEPTOR"/>
</dbReference>
<dbReference type="GO" id="GO:0005886">
    <property type="term" value="C:plasma membrane"/>
    <property type="evidence" value="ECO:0007669"/>
    <property type="project" value="TreeGrafter"/>
</dbReference>
<proteinExistence type="predicted"/>
<dbReference type="Proteomes" id="UP000887565">
    <property type="component" value="Unplaced"/>
</dbReference>
<evidence type="ECO:0000256" key="9">
    <source>
        <dbReference type="ARBA" id="ARBA00023157"/>
    </source>
</evidence>
<evidence type="ECO:0000256" key="5">
    <source>
        <dbReference type="ARBA" id="ARBA00022737"/>
    </source>
</evidence>
<dbReference type="SUPFAM" id="SSF57424">
    <property type="entry name" value="LDL receptor-like module"/>
    <property type="match status" value="6"/>
</dbReference>
<keyword evidence="7" id="KW-1133">Transmembrane helix</keyword>
<dbReference type="AlphaFoldDB" id="A0A915HTZ8"/>
<evidence type="ECO:0000256" key="8">
    <source>
        <dbReference type="ARBA" id="ARBA00023136"/>
    </source>
</evidence>
<comment type="subcellular location">
    <subcellularLocation>
        <location evidence="1">Membrane</location>
        <topology evidence="1">Single-pass membrane protein</topology>
    </subcellularLocation>
</comment>
<evidence type="ECO:0000256" key="3">
    <source>
        <dbReference type="ARBA" id="ARBA00022583"/>
    </source>
</evidence>
<keyword evidence="3" id="KW-0254">Endocytosis</keyword>
<dbReference type="InterPro" id="IPR011042">
    <property type="entry name" value="6-blade_b-propeller_TolB-like"/>
</dbReference>
<dbReference type="Gene3D" id="2.120.10.30">
    <property type="entry name" value="TolB, C-terminal domain"/>
    <property type="match status" value="1"/>
</dbReference>